<dbReference type="EMBL" id="JBBCAQ010000035">
    <property type="protein sequence ID" value="KAK7578131.1"/>
    <property type="molecule type" value="Genomic_DNA"/>
</dbReference>
<feature type="domain" description="Reverse transcriptase" evidence="1">
    <location>
        <begin position="311"/>
        <end position="484"/>
    </location>
</feature>
<dbReference type="InterPro" id="IPR021109">
    <property type="entry name" value="Peptidase_aspartic_dom_sf"/>
</dbReference>
<keyword evidence="3" id="KW-1185">Reference proteome</keyword>
<dbReference type="Proteomes" id="UP001367676">
    <property type="component" value="Unassembled WGS sequence"/>
</dbReference>
<dbReference type="Gene3D" id="2.40.70.10">
    <property type="entry name" value="Acid Proteases"/>
    <property type="match status" value="1"/>
</dbReference>
<evidence type="ECO:0000313" key="3">
    <source>
        <dbReference type="Proteomes" id="UP001367676"/>
    </source>
</evidence>
<organism evidence="2 3">
    <name type="scientific">Parthenolecanium corni</name>
    <dbReference type="NCBI Taxonomy" id="536013"/>
    <lineage>
        <taxon>Eukaryota</taxon>
        <taxon>Metazoa</taxon>
        <taxon>Ecdysozoa</taxon>
        <taxon>Arthropoda</taxon>
        <taxon>Hexapoda</taxon>
        <taxon>Insecta</taxon>
        <taxon>Pterygota</taxon>
        <taxon>Neoptera</taxon>
        <taxon>Paraneoptera</taxon>
        <taxon>Hemiptera</taxon>
        <taxon>Sternorrhyncha</taxon>
        <taxon>Coccoidea</taxon>
        <taxon>Coccidae</taxon>
        <taxon>Parthenolecanium</taxon>
    </lineage>
</organism>
<dbReference type="InterPro" id="IPR043502">
    <property type="entry name" value="DNA/RNA_pol_sf"/>
</dbReference>
<reference evidence="2 3" key="1">
    <citation type="submission" date="2024-03" db="EMBL/GenBank/DDBJ databases">
        <title>Adaptation during the transition from Ophiocordyceps entomopathogen to insect associate is accompanied by gene loss and intensified selection.</title>
        <authorList>
            <person name="Ward C.M."/>
            <person name="Onetto C.A."/>
            <person name="Borneman A.R."/>
        </authorList>
    </citation>
    <scope>NUCLEOTIDE SEQUENCE [LARGE SCALE GENOMIC DNA]</scope>
    <source>
        <strain evidence="2">AWRI1</strain>
        <tissue evidence="2">Single Adult Female</tissue>
    </source>
</reference>
<comment type="caution">
    <text evidence="2">The sequence shown here is derived from an EMBL/GenBank/DDBJ whole genome shotgun (WGS) entry which is preliminary data.</text>
</comment>
<dbReference type="CDD" id="cd01647">
    <property type="entry name" value="RT_LTR"/>
    <property type="match status" value="1"/>
</dbReference>
<dbReference type="InterPro" id="IPR000477">
    <property type="entry name" value="RT_dom"/>
</dbReference>
<name>A0AAN9TA94_9HEMI</name>
<dbReference type="GO" id="GO:0071897">
    <property type="term" value="P:DNA biosynthetic process"/>
    <property type="evidence" value="ECO:0007669"/>
    <property type="project" value="UniProtKB-ARBA"/>
</dbReference>
<accession>A0AAN9TA94</accession>
<dbReference type="InterPro" id="IPR051320">
    <property type="entry name" value="Viral_Replic_Matur_Polypro"/>
</dbReference>
<proteinExistence type="predicted"/>
<dbReference type="SUPFAM" id="SSF56672">
    <property type="entry name" value="DNA/RNA polymerases"/>
    <property type="match status" value="1"/>
</dbReference>
<dbReference type="Pfam" id="PF00078">
    <property type="entry name" value="RVT_1"/>
    <property type="match status" value="1"/>
</dbReference>
<sequence>MISHEINHLAASMLKGNESLELSQILVDHVICKRREEFMHLRMGIGNLEVLALVDTGASIGVMRKDFCQNLQLNYSAHMRLHKLHSPIQIKVADGAIIEVDNLVMLIFYITDTIQVFSYFVVAPTLVQKVIIGMNFLRTYKALIDCETNQLTLKLSKWRSVVVNTSNFVDEVDTLLIGGVDLTSIIEEVITISYIDDHNVVSIIDYVQPIRNELVSRIDRAVHDQILTPTQGNRVLMIIIPLAEVFGPHTGRYNWGAKELEISQAERSKVKTYGTPIIHLEATRKAIREMLKNGLIVIGDSSWVHSIVIEPKSDGSIRICIDVSALNPMWTQIRHNTKKIKNILFEPRTEPFFSSFHYGQRFLQIPISEKTSKFLAFQFEGITYLPKILLFGKLVSSSVFCKVVRSVIFRGKSFMEPVTQNETDWISDRLVQTYVDDISIQTPTFEEHLSQVEGVFKNILESRMTLNLKKSSMFTKSIKFLGRTLTDGQINKNVKK</sequence>
<dbReference type="PANTHER" id="PTHR33064:SF37">
    <property type="entry name" value="RIBONUCLEASE H"/>
    <property type="match status" value="1"/>
</dbReference>
<dbReference type="Gene3D" id="3.30.70.270">
    <property type="match status" value="1"/>
</dbReference>
<evidence type="ECO:0000259" key="1">
    <source>
        <dbReference type="Pfam" id="PF00078"/>
    </source>
</evidence>
<dbReference type="PANTHER" id="PTHR33064">
    <property type="entry name" value="POL PROTEIN"/>
    <property type="match status" value="1"/>
</dbReference>
<protein>
    <recommendedName>
        <fullName evidence="1">Reverse transcriptase domain-containing protein</fullName>
    </recommendedName>
</protein>
<dbReference type="InterPro" id="IPR043128">
    <property type="entry name" value="Rev_trsase/Diguanyl_cyclase"/>
</dbReference>
<dbReference type="SUPFAM" id="SSF50630">
    <property type="entry name" value="Acid proteases"/>
    <property type="match status" value="1"/>
</dbReference>
<gene>
    <name evidence="2" type="ORF">V9T40_010336</name>
</gene>
<dbReference type="AlphaFoldDB" id="A0AAN9TA94"/>
<dbReference type="CDD" id="cd00303">
    <property type="entry name" value="retropepsin_like"/>
    <property type="match status" value="1"/>
</dbReference>
<dbReference type="Gene3D" id="3.10.10.10">
    <property type="entry name" value="HIV Type 1 Reverse Transcriptase, subunit A, domain 1"/>
    <property type="match status" value="1"/>
</dbReference>
<evidence type="ECO:0000313" key="2">
    <source>
        <dbReference type="EMBL" id="KAK7578131.1"/>
    </source>
</evidence>
<dbReference type="Pfam" id="PF08284">
    <property type="entry name" value="RVP_2"/>
    <property type="match status" value="1"/>
</dbReference>